<dbReference type="PANTHER" id="PTHR10073:SF52">
    <property type="entry name" value="MISMATCH REPAIR ENDONUCLEASE PMS2"/>
    <property type="match status" value="1"/>
</dbReference>
<organism evidence="5 6">
    <name type="scientific">Theileria orientalis</name>
    <dbReference type="NCBI Taxonomy" id="68886"/>
    <lineage>
        <taxon>Eukaryota</taxon>
        <taxon>Sar</taxon>
        <taxon>Alveolata</taxon>
        <taxon>Apicomplexa</taxon>
        <taxon>Aconoidasida</taxon>
        <taxon>Piroplasmida</taxon>
        <taxon>Theileriidae</taxon>
        <taxon>Theileria</taxon>
    </lineage>
</organism>
<dbReference type="InterPro" id="IPR042121">
    <property type="entry name" value="MutL_C_regsub"/>
</dbReference>
<dbReference type="SMART" id="SM01340">
    <property type="entry name" value="DNA_mis_repair"/>
    <property type="match status" value="1"/>
</dbReference>
<dbReference type="GO" id="GO:0006298">
    <property type="term" value="P:mismatch repair"/>
    <property type="evidence" value="ECO:0007669"/>
    <property type="project" value="InterPro"/>
</dbReference>
<evidence type="ECO:0000313" key="5">
    <source>
        <dbReference type="EMBL" id="UKJ88823.1"/>
    </source>
</evidence>
<dbReference type="Gene3D" id="3.30.1370.100">
    <property type="entry name" value="MutL, C-terminal domain, regulatory subdomain"/>
    <property type="match status" value="1"/>
</dbReference>
<protein>
    <submittedName>
        <fullName evidence="5">DNA mismatch repair protein</fullName>
    </submittedName>
</protein>
<evidence type="ECO:0000313" key="6">
    <source>
        <dbReference type="Proteomes" id="UP000244803"/>
    </source>
</evidence>
<dbReference type="GO" id="GO:0140664">
    <property type="term" value="F:ATP-dependent DNA damage sensor activity"/>
    <property type="evidence" value="ECO:0007669"/>
    <property type="project" value="InterPro"/>
</dbReference>
<dbReference type="Pfam" id="PF13589">
    <property type="entry name" value="HATPase_c_3"/>
    <property type="match status" value="1"/>
</dbReference>
<dbReference type="GO" id="GO:0032389">
    <property type="term" value="C:MutLalpha complex"/>
    <property type="evidence" value="ECO:0007669"/>
    <property type="project" value="TreeGrafter"/>
</dbReference>
<accession>A0A976M5K7</accession>
<dbReference type="InterPro" id="IPR014762">
    <property type="entry name" value="DNA_mismatch_repair_CS"/>
</dbReference>
<dbReference type="InterPro" id="IPR036890">
    <property type="entry name" value="HATPase_C_sf"/>
</dbReference>
<reference evidence="5" key="1">
    <citation type="submission" date="2022-07" db="EMBL/GenBank/DDBJ databases">
        <title>Evaluation of T. orientalis genome assembly methods using nanopore sequencing and analysis of variation between genomes.</title>
        <authorList>
            <person name="Yam J."/>
            <person name="Micallef M.L."/>
            <person name="Liu M."/>
            <person name="Djordjevic S.P."/>
            <person name="Bogema D.R."/>
            <person name="Jenkins C."/>
        </authorList>
    </citation>
    <scope>NUCLEOTIDE SEQUENCE</scope>
    <source>
        <strain evidence="5">Fish Creek</strain>
    </source>
</reference>
<dbReference type="Gene3D" id="3.30.230.10">
    <property type="match status" value="1"/>
</dbReference>
<dbReference type="InterPro" id="IPR038973">
    <property type="entry name" value="MutL/Mlh/Pms-like"/>
</dbReference>
<dbReference type="OrthoDB" id="10263226at2759"/>
<proteinExistence type="inferred from homology"/>
<dbReference type="PANTHER" id="PTHR10073">
    <property type="entry name" value="DNA MISMATCH REPAIR PROTEIN MLH, PMS, MUTL"/>
    <property type="match status" value="1"/>
</dbReference>
<sequence>MSLHSIEDHQSSFTRSLQVINSINCVIRELVENSIDALSTQIEIKLHNGGVDLIQVSDNGSGISESDFELLASKHTTSKIKKFEDLFSSLTTFGFRGEALYSLCNLSSLEVETRVESSDNGWQLKYDSFGNLLSKNPVATNVGTCVRVKGLFKDYPVRQKLLVKNSKVQISKAISQIQQYALINPNIGFKFTSVSNNIISTLFSTSGSNKNLRSVVEQIFGYDFSSKLIDFYLAEDRWRIEGLISSPYIEGGSADLEYFYINKRPIGKTTKFKNSIASVFSHFSSRPRPSYILNLTIDYESVDINLSPDKRSAFLLSEDYIIREFRNKLYEILTPKNFSSSQINSHILTQYLSQSDLGYSNTIVEISPLPPPEVKSESDEHESRQIRQLEVNECENSPKRLAIVDATATTDDAVNNEMLSYTSQDISISPWHTLKDFLDNTEEDDTEDVESALLEIKEDSLYRDDKPFIPYEDSQQVMEQCEINKDGLQEHDFLDPRVFRNMEVVGQFNNSFIITKLNFPGVNSDYNYSIYIIDQHAADEKAKFETLNKSVNINKQRLINPKLIELSPFLTQVAEQHLDLLLLNGFDTTISKETELVMFNDPEIKMSAGSQDHMAKGVYVHTFPQVLGRELKENDLIEFIHQLSSTEGGENVNTNQYIRGTGSIPRPQKVWNLLATRACKSSIKVGDSLSNVQMKSIIKNLSLLIHPWNCPHGRPSIKPIAQKKDDMSQQATSDEYKCESLKILDVSSVYSIGNEAFVTCSDVKINLYKIYVYLTEAISRLKSMENSDADENCRECLSSLNFLLRRFNGYIRICMKLSEELKYVSLKRSKSENTYVPIVQQFNKFREITSKFKVDQLELNRLFETDFDESASKGSSHYSSERLTLLWSFYRDADCSDVFALLCYTLFTANPLAYKALLENYERCIKSHLKRNWKVLLSYIPISFEFKEYQYVFESVLFDDCDGQSGVDLSYADENLMLCFIDWCLWRIYLIVKYTNSSYFLFIRFIKNMSKLLANIDKTPRMDSKLQLLNFLKFIIKQYFIYKSLNSNVSYSDNLNIGVKEVAGGESGERMSFFEYLDLKASKKLSLFCEFEVSQSNQECECDEQYKDKHKVYKFCLHCKTSNLSNKLKSFFVLISPATESLNTTRTINTPNSTMSLSPMILTSSARIVSPDMMTNMASRSNITRGVNVDQHVYGNSDTNRDELENEYVLLNEDFGDFYSSLLSSYNSGLNDYLSGISESFMKQLNTRSFEILYSLSTVLLETGFRNKLFSIFVQIVYSGSCEYNFLENYFLIKSTFNLITSHPGFNRLEDAFDTRDTLFRLLRHFCLSKDVCNSAYSGYKKLVANLARSIEHPVDITGNVRGSFSSSTDYSSKYDSVTMNTNGGDTMNSVSSADDGELVLSVETLVSCINCQLDFVEVLLNILSLINAEGSSVLMVTSLDLMLSLVSEEHFLVLLQKILAFIIDLALDPLEFSNCMFELINLSNYISSADLDTIHSMFFYTIASKSNLNYLNQQLQLWHSNAEVLKGVGNREGRFLNNSLNCVLNVVYRMDLSCNINMFHLLLNHCKFVPVNSKFYSTQCYFEAMTICSVIDLYVNYVNSNTNIREYLSREGNEEGKGSSDKLNTLEVLSKVYKSILLFECYNLVGRKKHQSLDYKFYDSTSLIDRAFGTLLSLLNEPSKESDGVDLGQLSKVDGQVKEACESDLVKTEGNNYVIQVEVENQVVNMACQGQLRTAAGDNQRGNEVLLLVFKCILEHILANKMYTKKLFDDLKVAIGQLCPRDMSSTLLNLVNILSDITEGSNFNEKHYLELEGSKTALTGLCVNLLVILYLGISNLLVVSNMIQLCVSAHLTKSMTFIYNHLMKTGVASENDESEDENMDFMDDLYFQLHSDVGQRQVDGEVADATSYLEHEASRYVQEHMTNFEINELFDYSNVRELPQEEVYDDAYFRKSVLTMLDVNRSEKTGMRESIGKLANKLGTNVASGFITAAIEKAEGEFLNIAKKTNKLDILKDRLFQQKKQSGAAKSMYPPIMNYFDGSVLHHVNLYDQEGENELLQYRNLGEITVSRLVRVDVETACQMLTERCSYVCNREFLRQMQAVFNENELRHAWKFLDKLEPYLVHTGWPEVVVDKISKVKSFLGLFKDFPENVTISAPSFIYSREYRLNLFKSIPSHVAVNLELVQEIYKQLALFYTREAFDRHRLKPEVEASIDNIQDYLFGPLHTDVLRGGPGDVDKGLGDDAVQGVLASLKSDGHFDEMDEYVEVLFSVYTEIFFEDFNIQSFLKLEPLFLLNQEKYLCFLQTLYHNLTSANTLGTPSSQTSHGLKNFASYSSISSLSSGSDWVGNLEVNNSRLIMVRRCICNFLAVYPELKRSFGTLYRADSSDVVKFLETVVRYAPEFDLSAVDNFELFKQRLIAVLTFDNFFFIADSVQALDPAFAAAIYGRLERGLRPHSDELVDCTRLLFEYDLSNTTI</sequence>
<evidence type="ECO:0000259" key="3">
    <source>
        <dbReference type="SMART" id="SM00853"/>
    </source>
</evidence>
<dbReference type="InterPro" id="IPR042120">
    <property type="entry name" value="MutL_C_dimsub"/>
</dbReference>
<dbReference type="InterPro" id="IPR020568">
    <property type="entry name" value="Ribosomal_Su5_D2-typ_SF"/>
</dbReference>
<evidence type="ECO:0000256" key="1">
    <source>
        <dbReference type="ARBA" id="ARBA00006082"/>
    </source>
</evidence>
<dbReference type="Gene3D" id="3.30.565.10">
    <property type="entry name" value="Histidine kinase-like ATPase, C-terminal domain"/>
    <property type="match status" value="1"/>
</dbReference>
<gene>
    <name evidence="5" type="ORF">MACJ_002069</name>
</gene>
<dbReference type="SUPFAM" id="SSF118116">
    <property type="entry name" value="DNA mismatch repair protein MutL"/>
    <property type="match status" value="1"/>
</dbReference>
<comment type="similarity">
    <text evidence="1">Belongs to the DNA mismatch repair MutL/HexB family.</text>
</comment>
<dbReference type="Proteomes" id="UP000244803">
    <property type="component" value="Chromosome 3"/>
</dbReference>
<dbReference type="InterPro" id="IPR013507">
    <property type="entry name" value="DNA_mismatch_S5_2-like"/>
</dbReference>
<dbReference type="CDD" id="cd16926">
    <property type="entry name" value="HATPase_MutL-MLH-PMS-like"/>
    <property type="match status" value="1"/>
</dbReference>
<dbReference type="SUPFAM" id="SSF55874">
    <property type="entry name" value="ATPase domain of HSP90 chaperone/DNA topoisomerase II/histidine kinase"/>
    <property type="match status" value="1"/>
</dbReference>
<dbReference type="SMART" id="SM00853">
    <property type="entry name" value="MutL_C"/>
    <property type="match status" value="1"/>
</dbReference>
<dbReference type="Gene3D" id="3.30.1540.20">
    <property type="entry name" value="MutL, C-terminal domain, dimerisation subdomain"/>
    <property type="match status" value="1"/>
</dbReference>
<dbReference type="InterPro" id="IPR014721">
    <property type="entry name" value="Ribsml_uS5_D2-typ_fold_subgr"/>
</dbReference>
<dbReference type="Pfam" id="PF08676">
    <property type="entry name" value="MutL_C"/>
    <property type="match status" value="1"/>
</dbReference>
<dbReference type="GO" id="GO:0030983">
    <property type="term" value="F:mismatched DNA binding"/>
    <property type="evidence" value="ECO:0007669"/>
    <property type="project" value="InterPro"/>
</dbReference>
<dbReference type="InterPro" id="IPR037198">
    <property type="entry name" value="MutL_C_sf"/>
</dbReference>
<dbReference type="FunFam" id="3.30.565.10:FF:000017">
    <property type="entry name" value="PMS1 homolog 1, mismatch repair system component"/>
    <property type="match status" value="1"/>
</dbReference>
<dbReference type="Pfam" id="PF01119">
    <property type="entry name" value="DNA_mis_repair"/>
    <property type="match status" value="1"/>
</dbReference>
<dbReference type="SUPFAM" id="SSF54211">
    <property type="entry name" value="Ribosomal protein S5 domain 2-like"/>
    <property type="match status" value="1"/>
</dbReference>
<dbReference type="GO" id="GO:0016887">
    <property type="term" value="F:ATP hydrolysis activity"/>
    <property type="evidence" value="ECO:0007669"/>
    <property type="project" value="InterPro"/>
</dbReference>
<evidence type="ECO:0000259" key="4">
    <source>
        <dbReference type="SMART" id="SM01340"/>
    </source>
</evidence>
<dbReference type="EMBL" id="CP056066">
    <property type="protein sequence ID" value="UKJ88823.1"/>
    <property type="molecule type" value="Genomic_DNA"/>
</dbReference>
<evidence type="ECO:0000256" key="2">
    <source>
        <dbReference type="ARBA" id="ARBA00022763"/>
    </source>
</evidence>
<dbReference type="NCBIfam" id="TIGR00585">
    <property type="entry name" value="mutl"/>
    <property type="match status" value="1"/>
</dbReference>
<keyword evidence="2" id="KW-0227">DNA damage</keyword>
<name>A0A976M5K7_THEOR</name>
<dbReference type="PROSITE" id="PS00058">
    <property type="entry name" value="DNA_MISMATCH_REPAIR_1"/>
    <property type="match status" value="1"/>
</dbReference>
<dbReference type="GO" id="GO:0005524">
    <property type="term" value="F:ATP binding"/>
    <property type="evidence" value="ECO:0007669"/>
    <property type="project" value="InterPro"/>
</dbReference>
<feature type="domain" description="MutL C-terminal dimerisation" evidence="3">
    <location>
        <begin position="504"/>
        <end position="689"/>
    </location>
</feature>
<dbReference type="InterPro" id="IPR002099">
    <property type="entry name" value="MutL/Mlh/PMS"/>
</dbReference>
<feature type="domain" description="DNA mismatch repair protein S5" evidence="4">
    <location>
        <begin position="216"/>
        <end position="334"/>
    </location>
</feature>
<dbReference type="InterPro" id="IPR014790">
    <property type="entry name" value="MutL_C"/>
</dbReference>